<name>A0ACA9QQA8_9GLOM</name>
<reference evidence="1" key="1">
    <citation type="submission" date="2021-06" db="EMBL/GenBank/DDBJ databases">
        <authorList>
            <person name="Kallberg Y."/>
            <person name="Tangrot J."/>
            <person name="Rosling A."/>
        </authorList>
    </citation>
    <scope>NUCLEOTIDE SEQUENCE</scope>
    <source>
        <strain evidence="1">28 12/20/2015</strain>
    </source>
</reference>
<sequence length="83" mass="9616">NYDDSDNDDGNSADNNEASLGEDRYEEGDVNENEEDTYYEDEMIEYDNLDKELVKEIRRLMFWVKGLKVNVDARGSLLGAEEK</sequence>
<accession>A0ACA9QQA8</accession>
<gene>
    <name evidence="1" type="ORF">SPELUC_LOCUS15192</name>
</gene>
<keyword evidence="2" id="KW-1185">Reference proteome</keyword>
<proteinExistence type="predicted"/>
<evidence type="ECO:0000313" key="1">
    <source>
        <dbReference type="EMBL" id="CAG8761950.1"/>
    </source>
</evidence>
<evidence type="ECO:0000313" key="2">
    <source>
        <dbReference type="Proteomes" id="UP000789366"/>
    </source>
</evidence>
<protein>
    <submittedName>
        <fullName evidence="1">1941_t:CDS:1</fullName>
    </submittedName>
</protein>
<organism evidence="1 2">
    <name type="scientific">Cetraspora pellucida</name>
    <dbReference type="NCBI Taxonomy" id="1433469"/>
    <lineage>
        <taxon>Eukaryota</taxon>
        <taxon>Fungi</taxon>
        <taxon>Fungi incertae sedis</taxon>
        <taxon>Mucoromycota</taxon>
        <taxon>Glomeromycotina</taxon>
        <taxon>Glomeromycetes</taxon>
        <taxon>Diversisporales</taxon>
        <taxon>Gigasporaceae</taxon>
        <taxon>Cetraspora</taxon>
    </lineage>
</organism>
<dbReference type="Proteomes" id="UP000789366">
    <property type="component" value="Unassembled WGS sequence"/>
</dbReference>
<comment type="caution">
    <text evidence="1">The sequence shown here is derived from an EMBL/GenBank/DDBJ whole genome shotgun (WGS) entry which is preliminary data.</text>
</comment>
<dbReference type="EMBL" id="CAJVPW010048854">
    <property type="protein sequence ID" value="CAG8761950.1"/>
    <property type="molecule type" value="Genomic_DNA"/>
</dbReference>
<feature type="non-terminal residue" evidence="1">
    <location>
        <position position="1"/>
    </location>
</feature>